<dbReference type="Pfam" id="PF01451">
    <property type="entry name" value="LMWPc"/>
    <property type="match status" value="1"/>
</dbReference>
<dbReference type="Gene3D" id="3.40.50.2300">
    <property type="match status" value="1"/>
</dbReference>
<dbReference type="EMBL" id="MSSM01000001">
    <property type="protein sequence ID" value="RXT30652.1"/>
    <property type="molecule type" value="Genomic_DNA"/>
</dbReference>
<protein>
    <submittedName>
        <fullName evidence="7">Arsenate reductase (Thioredoxin)</fullName>
        <ecNumber evidence="8">1.20.4.4</ecNumber>
    </submittedName>
</protein>
<dbReference type="InterPro" id="IPR014064">
    <property type="entry name" value="Arsenate_reductase_ArsC"/>
</dbReference>
<dbReference type="EC" id="1.20.4.4" evidence="8"/>
<dbReference type="InterPro" id="IPR036196">
    <property type="entry name" value="Ptyr_pPase_sf"/>
</dbReference>
<evidence type="ECO:0000256" key="2">
    <source>
        <dbReference type="ARBA" id="ARBA00022849"/>
    </source>
</evidence>
<dbReference type="EMBL" id="CP107523">
    <property type="protein sequence ID" value="UYN57881.1"/>
    <property type="molecule type" value="Genomic_DNA"/>
</dbReference>
<sequence length="143" mass="15639">MPRVYFLCTGNACRSQMAEGFAKQLLGPQWQVKSAGLEAHGLNPLATQVMAEKGIDIAGQRSKVIDTEALQHADLIVTLCGDARDRCPVTPPAVRRLHWPLKDPAAATGSLAEVMQAFRDVRDEIEIRVRALATFANDSQNQD</sequence>
<evidence type="ECO:0000256" key="3">
    <source>
        <dbReference type="ARBA" id="ARBA00023002"/>
    </source>
</evidence>
<dbReference type="GO" id="GO:0004725">
    <property type="term" value="F:protein tyrosine phosphatase activity"/>
    <property type="evidence" value="ECO:0007669"/>
    <property type="project" value="InterPro"/>
</dbReference>
<reference evidence="7 9" key="1">
    <citation type="submission" date="2017-01" db="EMBL/GenBank/DDBJ databases">
        <title>Lactobacillus chiayiensis sp. nov., a lactic acid bacterium isolated from compost.</title>
        <authorList>
            <person name="Huang C.-H."/>
        </authorList>
    </citation>
    <scope>NUCLEOTIDE SEQUENCE [LARGE SCALE GENOMIC DNA]</scope>
    <source>
        <strain evidence="9">chh01</strain>
        <strain evidence="7">Chh01</strain>
    </source>
</reference>
<dbReference type="Proteomes" id="UP000290475">
    <property type="component" value="Unassembled WGS sequence"/>
</dbReference>
<feature type="domain" description="Phosphotyrosine protein phosphatase I" evidence="6">
    <location>
        <begin position="2"/>
        <end position="135"/>
    </location>
</feature>
<accession>A0A4Q1UES5</accession>
<keyword evidence="10" id="KW-1185">Reference proteome</keyword>
<evidence type="ECO:0000313" key="8">
    <source>
        <dbReference type="EMBL" id="UYN57881.1"/>
    </source>
</evidence>
<evidence type="ECO:0000259" key="6">
    <source>
        <dbReference type="SMART" id="SM00226"/>
    </source>
</evidence>
<organism evidence="7 9">
    <name type="scientific">Lacticaseibacillus chiayiensis</name>
    <dbReference type="NCBI Taxonomy" id="2100821"/>
    <lineage>
        <taxon>Bacteria</taxon>
        <taxon>Bacillati</taxon>
        <taxon>Bacillota</taxon>
        <taxon>Bacilli</taxon>
        <taxon>Lactobacillales</taxon>
        <taxon>Lactobacillaceae</taxon>
        <taxon>Lacticaseibacillus</taxon>
    </lineage>
</organism>
<gene>
    <name evidence="8" type="primary">arsC</name>
    <name evidence="7" type="ORF">BVJ53_00090</name>
    <name evidence="8" type="ORF">OFW50_13130</name>
</gene>
<dbReference type="NCBIfam" id="TIGR02691">
    <property type="entry name" value="arsC_pI258_fam"/>
    <property type="match status" value="1"/>
</dbReference>
<dbReference type="OrthoDB" id="9784339at2"/>
<evidence type="ECO:0000313" key="7">
    <source>
        <dbReference type="EMBL" id="RXT30652.1"/>
    </source>
</evidence>
<evidence type="ECO:0000313" key="10">
    <source>
        <dbReference type="Proteomes" id="UP001164790"/>
    </source>
</evidence>
<dbReference type="InterPro" id="IPR023485">
    <property type="entry name" value="Ptyr_pPase"/>
</dbReference>
<dbReference type="AlphaFoldDB" id="A0A4Q1UES5"/>
<dbReference type="SUPFAM" id="SSF52788">
    <property type="entry name" value="Phosphotyrosine protein phosphatases I"/>
    <property type="match status" value="1"/>
</dbReference>
<dbReference type="CDD" id="cd16345">
    <property type="entry name" value="LMWP_ArsC"/>
    <property type="match status" value="1"/>
</dbReference>
<keyword evidence="2" id="KW-0059">Arsenical resistance</keyword>
<reference evidence="8" key="2">
    <citation type="submission" date="2022-10" db="EMBL/GenBank/DDBJ databases">
        <title>Comparative genomic analysis and in-vitro probiotic properties of the potential probiotic L. chiayiensis AACE 3.</title>
        <authorList>
            <person name="Kang X."/>
        </authorList>
    </citation>
    <scope>NUCLEOTIDE SEQUENCE</scope>
    <source>
        <strain evidence="8">AACE 3</strain>
    </source>
</reference>
<evidence type="ECO:0000256" key="5">
    <source>
        <dbReference type="ARBA" id="ARBA00023284"/>
    </source>
</evidence>
<evidence type="ECO:0000313" key="9">
    <source>
        <dbReference type="Proteomes" id="UP000290475"/>
    </source>
</evidence>
<dbReference type="Proteomes" id="UP001164790">
    <property type="component" value="Chromosome"/>
</dbReference>
<keyword evidence="4" id="KW-1015">Disulfide bond</keyword>
<dbReference type="RefSeq" id="WP_129300746.1">
    <property type="nucleotide sequence ID" value="NZ_CP107523.1"/>
</dbReference>
<dbReference type="GO" id="GO:0030612">
    <property type="term" value="F:arsenate reductase (thioredoxin) activity"/>
    <property type="evidence" value="ECO:0007669"/>
    <property type="project" value="UniProtKB-EC"/>
</dbReference>
<name>A0A4Q1UES5_9LACO</name>
<keyword evidence="5" id="KW-0676">Redox-active center</keyword>
<evidence type="ECO:0000256" key="4">
    <source>
        <dbReference type="ARBA" id="ARBA00023157"/>
    </source>
</evidence>
<keyword evidence="3 8" id="KW-0560">Oxidoreductase</keyword>
<dbReference type="PANTHER" id="PTHR43428">
    <property type="entry name" value="ARSENATE REDUCTASE"/>
    <property type="match status" value="1"/>
</dbReference>
<dbReference type="SMART" id="SM00226">
    <property type="entry name" value="LMWPc"/>
    <property type="match status" value="1"/>
</dbReference>
<dbReference type="PANTHER" id="PTHR43428:SF1">
    <property type="entry name" value="ARSENATE REDUCTASE"/>
    <property type="match status" value="1"/>
</dbReference>
<dbReference type="GO" id="GO:0046685">
    <property type="term" value="P:response to arsenic-containing substance"/>
    <property type="evidence" value="ECO:0007669"/>
    <property type="project" value="UniProtKB-KW"/>
</dbReference>
<proteinExistence type="predicted"/>
<evidence type="ECO:0000256" key="1">
    <source>
        <dbReference type="ARBA" id="ARBA00022490"/>
    </source>
</evidence>
<keyword evidence="1" id="KW-0963">Cytoplasm</keyword>